<dbReference type="Proteomes" id="UP000316123">
    <property type="component" value="Unassembled WGS sequence"/>
</dbReference>
<dbReference type="EMBL" id="VFEQ01000037">
    <property type="protein sequence ID" value="TWR49437.1"/>
    <property type="molecule type" value="Genomic_DNA"/>
</dbReference>
<name>A0A9X9FUM5_PSEMA</name>
<evidence type="ECO:0000313" key="3">
    <source>
        <dbReference type="EMBL" id="TWR49437.1"/>
    </source>
</evidence>
<dbReference type="Gene3D" id="3.40.50.20">
    <property type="match status" value="1"/>
</dbReference>
<sequence>MSKILIAGAGGAPSEGVIKSLQQDDKKETIIGMGSEPSDLVLSNASKKLYIPYANTPEYKNALLNILNQEKPDLVHFQNDLEIYHASLMRDEILATGTRLFMPDHEVIDTCVHKYKSYLAFKAAGVPVPSNKMINNVSDLEEAFSTLAGDDGKIWLRASSIGGGGKGAIPTNDFMLAKSWIDHYNGWGDFIAAQMLTPSTITWLSIWHEGELVVAQSRERRAWTHGNRSISGVTGVTKVGVTCENNEATEIAIQSVKAVSKKPHGIFGVDMAYDKSGTPNPTEINISRFFTTVQFFTEAGLNMPKIFKDIALYNEFPTLNKTINPLPNELMWLRGMDTPPKLTTASEIDNGIIFP</sequence>
<protein>
    <submittedName>
        <fullName evidence="3">ATP-grasp domain-containing protein</fullName>
    </submittedName>
</protein>
<dbReference type="AlphaFoldDB" id="A0A9X9FUM5"/>
<keyword evidence="1" id="KW-0067">ATP-binding</keyword>
<gene>
    <name evidence="3" type="ORF">FIV41_31080</name>
</gene>
<dbReference type="PROSITE" id="PS50975">
    <property type="entry name" value="ATP_GRASP"/>
    <property type="match status" value="1"/>
</dbReference>
<dbReference type="SUPFAM" id="SSF56059">
    <property type="entry name" value="Glutathione synthetase ATP-binding domain-like"/>
    <property type="match status" value="1"/>
</dbReference>
<comment type="caution">
    <text evidence="3">The sequence shown here is derived from an EMBL/GenBank/DDBJ whole genome shotgun (WGS) entry which is preliminary data.</text>
</comment>
<evidence type="ECO:0000259" key="2">
    <source>
        <dbReference type="PROSITE" id="PS50975"/>
    </source>
</evidence>
<accession>A0A9X9FUM5</accession>
<dbReference type="InterPro" id="IPR011761">
    <property type="entry name" value="ATP-grasp"/>
</dbReference>
<dbReference type="RefSeq" id="WP_074844601.1">
    <property type="nucleotide sequence ID" value="NZ_FNSU01000001.1"/>
</dbReference>
<evidence type="ECO:0000313" key="4">
    <source>
        <dbReference type="Proteomes" id="UP000316123"/>
    </source>
</evidence>
<dbReference type="GO" id="GO:0005524">
    <property type="term" value="F:ATP binding"/>
    <property type="evidence" value="ECO:0007669"/>
    <property type="project" value="UniProtKB-UniRule"/>
</dbReference>
<organism evidence="3 4">
    <name type="scientific">Pseudomonas marginalis</name>
    <name type="common">Pseudomonas panacis</name>
    <dbReference type="NCBI Taxonomy" id="298"/>
    <lineage>
        <taxon>Bacteria</taxon>
        <taxon>Pseudomonadati</taxon>
        <taxon>Pseudomonadota</taxon>
        <taxon>Gammaproteobacteria</taxon>
        <taxon>Pseudomonadales</taxon>
        <taxon>Pseudomonadaceae</taxon>
        <taxon>Pseudomonas</taxon>
    </lineage>
</organism>
<dbReference type="Gene3D" id="3.30.470.20">
    <property type="entry name" value="ATP-grasp fold, B domain"/>
    <property type="match status" value="1"/>
</dbReference>
<evidence type="ECO:0000256" key="1">
    <source>
        <dbReference type="PROSITE-ProRule" id="PRU00409"/>
    </source>
</evidence>
<feature type="domain" description="ATP-grasp" evidence="2">
    <location>
        <begin position="118"/>
        <end position="312"/>
    </location>
</feature>
<reference evidence="3 4" key="1">
    <citation type="submission" date="2019-06" db="EMBL/GenBank/DDBJ databases">
        <title>Pseudomonas bimorpha sp. nov. isolated from bovine raw milk and skim milk concentrate.</title>
        <authorList>
            <person name="Hofmann K."/>
            <person name="Huptas C."/>
            <person name="Doll E."/>
            <person name="Scherer S."/>
            <person name="Wenning M."/>
        </authorList>
    </citation>
    <scope>NUCLEOTIDE SEQUENCE [LARGE SCALE GENOMIC DNA]</scope>
    <source>
        <strain evidence="3 4">DSM 13124</strain>
    </source>
</reference>
<dbReference type="GO" id="GO:0046872">
    <property type="term" value="F:metal ion binding"/>
    <property type="evidence" value="ECO:0007669"/>
    <property type="project" value="InterPro"/>
</dbReference>
<keyword evidence="1" id="KW-0547">Nucleotide-binding</keyword>
<dbReference type="OrthoDB" id="24041at2"/>
<proteinExistence type="predicted"/>